<dbReference type="EMBL" id="MVHS01000032">
    <property type="protein sequence ID" value="ORA69514.1"/>
    <property type="molecule type" value="Genomic_DNA"/>
</dbReference>
<feature type="compositionally biased region" description="Gly residues" evidence="1">
    <location>
        <begin position="685"/>
        <end position="730"/>
    </location>
</feature>
<keyword evidence="3" id="KW-1185">Reference proteome</keyword>
<reference evidence="2 3" key="1">
    <citation type="submission" date="2016-12" db="EMBL/GenBank/DDBJ databases">
        <title>The new phylogeny of genus Mycobacterium.</title>
        <authorList>
            <person name="Tortoli E."/>
            <person name="Trovato A."/>
            <person name="Cirillo D.M."/>
        </authorList>
    </citation>
    <scope>NUCLEOTIDE SEQUENCE [LARGE SCALE GENOMIC DNA]</scope>
    <source>
        <strain evidence="2 3">DSM 45130</strain>
    </source>
</reference>
<feature type="compositionally biased region" description="Low complexity" evidence="1">
    <location>
        <begin position="735"/>
        <end position="744"/>
    </location>
</feature>
<feature type="compositionally biased region" description="Gly residues" evidence="1">
    <location>
        <begin position="575"/>
        <end position="624"/>
    </location>
</feature>
<comment type="caution">
    <text evidence="2">The sequence shown here is derived from an EMBL/GenBank/DDBJ whole genome shotgun (WGS) entry which is preliminary data.</text>
</comment>
<accession>A0A1X0DAT7</accession>
<feature type="region of interest" description="Disordered" evidence="1">
    <location>
        <begin position="683"/>
        <end position="790"/>
    </location>
</feature>
<sequence>MKMNLRRHLRPYVTTGVAIVGTSVLLVSPPAIPTAFAANNIPSASRSIDLKASIDPLAAWQVAFDNTAANLTGLADTQLENPFPFFRQILNNQLLYLSQLPDIPAIVRQQVANVQAAVAAPFAEDVTTLDKSHAGIWAQLDSPMLVASKSDLAAALMPLTSTALSGLLLGAVGPVIGPALVLIANAQTIVESLKGDDAQSALATLLDIPAEMTNAFLNGGQSLNVTSLINTLGIEFVNPTQLDLEFGGVFSQGTSMFNALAIDTKMQVGSIGGVPLYQTLKFPGTGAGPIASLIHLPGVLADAVTPAESADTSALSSLFASGGVTPQLGQLLAPVNHLSSAVTNFGLPTSVLGSSLTDNPIAQFIRVFVGNGTAANPNAGLIIGNGYSYTAADVVANSAYASVNGGRGGLLFGNGGDGAPGIGSNVPALRNGGNGGNSGLLLGSGGNGGAGAAGVWNVSSGTAGGNGGNGGNASMFFGNGGEGGQGGAGYNGLNGANLAPTNGNTNTAGAAGGADKQDAGNIIGAQGGPGAGGNNASPNGGKGGNGQNVVSTDGMSATGGAGGRGGNGSASTLTGGNGAAGGNGGNATGGTVTGGKGGDGGNGGGLGTPGNGGDGGNVNGSAGTAGNGGNGGNAGNGANGQSGTIGGNGGNGGRGGLLVGNAGGGGNGGAGGSGGTGADAANDGATGGNGGSAEGGAKAGNGGTGGRGGNGGNGGAAAVGGKGGTGGLGGLLRPKGSAGTTGSTGTAGKGGHGSKGGSGGRAGTGSNGSSSGTAGSKGADGAKGTDGKQP</sequence>
<gene>
    <name evidence="2" type="ORF">BST26_13605</name>
</gene>
<evidence type="ECO:0000313" key="3">
    <source>
        <dbReference type="Proteomes" id="UP000192801"/>
    </source>
</evidence>
<evidence type="ECO:0000313" key="2">
    <source>
        <dbReference type="EMBL" id="ORA69514.1"/>
    </source>
</evidence>
<feature type="compositionally biased region" description="Low complexity" evidence="1">
    <location>
        <begin position="767"/>
        <end position="779"/>
    </location>
</feature>
<name>A0A1X0DAT7_9MYCO</name>
<protein>
    <submittedName>
        <fullName evidence="2">Uncharacterized protein</fullName>
    </submittedName>
</protein>
<feature type="compositionally biased region" description="Gly residues" evidence="1">
    <location>
        <begin position="745"/>
        <end position="766"/>
    </location>
</feature>
<dbReference type="AlphaFoldDB" id="A0A1X0DAT7"/>
<feature type="region of interest" description="Disordered" evidence="1">
    <location>
        <begin position="519"/>
        <end position="624"/>
    </location>
</feature>
<dbReference type="Proteomes" id="UP000192801">
    <property type="component" value="Unassembled WGS sequence"/>
</dbReference>
<dbReference type="STRING" id="444597.BST26_13605"/>
<proteinExistence type="predicted"/>
<feature type="compositionally biased region" description="Low complexity" evidence="1">
    <location>
        <begin position="547"/>
        <end position="556"/>
    </location>
</feature>
<feature type="compositionally biased region" description="Gly residues" evidence="1">
    <location>
        <begin position="557"/>
        <end position="568"/>
    </location>
</feature>
<evidence type="ECO:0000256" key="1">
    <source>
        <dbReference type="SAM" id="MobiDB-lite"/>
    </source>
</evidence>
<organism evidence="2 3">
    <name type="scientific">Mycolicibacterium insubricum</name>
    <dbReference type="NCBI Taxonomy" id="444597"/>
    <lineage>
        <taxon>Bacteria</taxon>
        <taxon>Bacillati</taxon>
        <taxon>Actinomycetota</taxon>
        <taxon>Actinomycetes</taxon>
        <taxon>Mycobacteriales</taxon>
        <taxon>Mycobacteriaceae</taxon>
        <taxon>Mycolicibacterium</taxon>
    </lineage>
</organism>